<reference evidence="2 3" key="1">
    <citation type="submission" date="2018-11" db="EMBL/GenBank/DDBJ databases">
        <title>Trebonia kvetii gen.nov., sp.nov., a novel acidophilic actinobacterium, and proposal of the new actinobacterial family Treboniaceae fam. nov.</title>
        <authorList>
            <person name="Rapoport D."/>
            <person name="Sagova-Mareckova M."/>
            <person name="Sedlacek I."/>
            <person name="Provaznik J."/>
            <person name="Kralova S."/>
            <person name="Pavlinic D."/>
            <person name="Benes V."/>
            <person name="Kopecky J."/>
        </authorList>
    </citation>
    <scope>NUCLEOTIDE SEQUENCE [LARGE SCALE GENOMIC DNA]</scope>
    <source>
        <strain evidence="2 3">15Tr583</strain>
    </source>
</reference>
<dbReference type="RefSeq" id="WP_145856345.1">
    <property type="nucleotide sequence ID" value="NZ_RPFW01000004.1"/>
</dbReference>
<evidence type="ECO:0000313" key="2">
    <source>
        <dbReference type="EMBL" id="TVZ03508.1"/>
    </source>
</evidence>
<dbReference type="AlphaFoldDB" id="A0A6P2BX39"/>
<proteinExistence type="predicted"/>
<sequence>MNAQIAPTENGTSQWWPSKYGADDQAGALNEITPGKVLEAVRLVRQGRVYDLAHVLHRDIPAFPGRTFRQYLTTNYRQINRRHPDAGPAGLGHNSTSAMGWRS</sequence>
<feature type="region of interest" description="Disordered" evidence="1">
    <location>
        <begin position="1"/>
        <end position="20"/>
    </location>
</feature>
<dbReference type="EMBL" id="RPFW01000004">
    <property type="protein sequence ID" value="TVZ03508.1"/>
    <property type="molecule type" value="Genomic_DNA"/>
</dbReference>
<evidence type="ECO:0000313" key="3">
    <source>
        <dbReference type="Proteomes" id="UP000460272"/>
    </source>
</evidence>
<keyword evidence="3" id="KW-1185">Reference proteome</keyword>
<organism evidence="2 3">
    <name type="scientific">Trebonia kvetii</name>
    <dbReference type="NCBI Taxonomy" id="2480626"/>
    <lineage>
        <taxon>Bacteria</taxon>
        <taxon>Bacillati</taxon>
        <taxon>Actinomycetota</taxon>
        <taxon>Actinomycetes</taxon>
        <taxon>Streptosporangiales</taxon>
        <taxon>Treboniaceae</taxon>
        <taxon>Trebonia</taxon>
    </lineage>
</organism>
<feature type="compositionally biased region" description="Polar residues" evidence="1">
    <location>
        <begin position="1"/>
        <end position="16"/>
    </location>
</feature>
<feature type="region of interest" description="Disordered" evidence="1">
    <location>
        <begin position="80"/>
        <end position="103"/>
    </location>
</feature>
<gene>
    <name evidence="2" type="ORF">EAS64_24325</name>
</gene>
<protein>
    <submittedName>
        <fullName evidence="2">Uncharacterized protein</fullName>
    </submittedName>
</protein>
<dbReference type="Proteomes" id="UP000460272">
    <property type="component" value="Unassembled WGS sequence"/>
</dbReference>
<accession>A0A6P2BX39</accession>
<comment type="caution">
    <text evidence="2">The sequence shown here is derived from an EMBL/GenBank/DDBJ whole genome shotgun (WGS) entry which is preliminary data.</text>
</comment>
<dbReference type="OrthoDB" id="7067800at2"/>
<name>A0A6P2BX39_9ACTN</name>
<feature type="compositionally biased region" description="Polar residues" evidence="1">
    <location>
        <begin position="93"/>
        <end position="103"/>
    </location>
</feature>
<evidence type="ECO:0000256" key="1">
    <source>
        <dbReference type="SAM" id="MobiDB-lite"/>
    </source>
</evidence>